<evidence type="ECO:0000313" key="2">
    <source>
        <dbReference type="Proteomes" id="UP000309061"/>
    </source>
</evidence>
<reference evidence="1 2" key="1">
    <citation type="submission" date="2019-11" db="EMBL/GenBank/DDBJ databases">
        <title>The genome sequence of Methylocystis heyeri.</title>
        <authorList>
            <person name="Oshkin I.Y."/>
            <person name="Miroshnikov K."/>
            <person name="Dedysh S.N."/>
        </authorList>
    </citation>
    <scope>NUCLEOTIDE SEQUENCE [LARGE SCALE GENOMIC DNA]</scope>
    <source>
        <strain evidence="1 2">H2</strain>
    </source>
</reference>
<dbReference type="Proteomes" id="UP000309061">
    <property type="component" value="Chromosome"/>
</dbReference>
<protein>
    <submittedName>
        <fullName evidence="1">Uncharacterized protein</fullName>
    </submittedName>
</protein>
<keyword evidence="2" id="KW-1185">Reference proteome</keyword>
<name>A0A6B8K991_9HYPH</name>
<dbReference type="OrthoDB" id="7432613at2"/>
<dbReference type="InterPro" id="IPR022519">
    <property type="entry name" value="Gloeo/Verruco_rpt"/>
</dbReference>
<organism evidence="1 2">
    <name type="scientific">Methylocystis heyeri</name>
    <dbReference type="NCBI Taxonomy" id="391905"/>
    <lineage>
        <taxon>Bacteria</taxon>
        <taxon>Pseudomonadati</taxon>
        <taxon>Pseudomonadota</taxon>
        <taxon>Alphaproteobacteria</taxon>
        <taxon>Hyphomicrobiales</taxon>
        <taxon>Methylocystaceae</taxon>
        <taxon>Methylocystis</taxon>
    </lineage>
</organism>
<dbReference type="KEGG" id="mhey:H2LOC_002540"/>
<dbReference type="NCBIfam" id="TIGR03803">
    <property type="entry name" value="Gloeo_Verruco"/>
    <property type="match status" value="5"/>
</dbReference>
<dbReference type="AlphaFoldDB" id="A0A6B8K991"/>
<proteinExistence type="predicted"/>
<gene>
    <name evidence="1" type="ORF">H2LOC_002540</name>
</gene>
<dbReference type="EMBL" id="CP046052">
    <property type="protein sequence ID" value="QGM44656.1"/>
    <property type="molecule type" value="Genomic_DNA"/>
</dbReference>
<dbReference type="Gene3D" id="2.20.25.650">
    <property type="entry name" value="Tachylectin-2-like"/>
    <property type="match status" value="1"/>
</dbReference>
<dbReference type="RefSeq" id="WP_136494951.1">
    <property type="nucleotide sequence ID" value="NZ_CP046052.1"/>
</dbReference>
<sequence length="441" mass="43455">MLAATGAPALAQVAPATPFSMSTLYGFAGGTDAAFPQYVTLAIDGKGALYGTSQYGGSNGLGAVFKLTPPGFGQTAWTETVIHSFSSADGAAPLAGLIFDSQGSLYGTTLRGGASANCPGGCGTAFKLTPPVTPAAPWTFTTIFNSDIGTTGSTLLGGLVFDGLGALYGSAVQGGFYGGGVVYQLTPSGLGQWTSAAIYNFSGADGGFPSSTLITDTSGALYGTTSFGGPAGAGVVFKLMRSGTGCTPVTPNLWCQTVLYAFTGGVDGGSAFGGVVMDKSGALYGATKNGGTYNFGVIFKLTPPATQWTQTTLYTFTGGKDGATSFGPLTLAGGALYGTTAYGNGGGCGGNGCGALFQLRPPAAPATNWTLATLHGFSGAADGGNPLGGLAFGALGYGFGAAVYGVTSYGGANGLGTIFALQCAHPAREVFGGAQHVACAQ</sequence>
<evidence type="ECO:0000313" key="1">
    <source>
        <dbReference type="EMBL" id="QGM44656.1"/>
    </source>
</evidence>
<accession>A0A6B8K991</accession>